<dbReference type="GeneID" id="79928865"/>
<accession>A0A927KY97</accession>
<sequence length="62" mass="6618">MVVDKNRYDVAVASDATAAYYGFLAPSLASMRALSATVAPWSELIASSETDTDTDTERASAW</sequence>
<dbReference type="RefSeq" id="WP_192359506.1">
    <property type="nucleotide sequence ID" value="NZ_CP119182.1"/>
</dbReference>
<organism evidence="1 2">
    <name type="scientific">Streptomyces caniscabiei</name>
    <dbReference type="NCBI Taxonomy" id="2746961"/>
    <lineage>
        <taxon>Bacteria</taxon>
        <taxon>Bacillati</taxon>
        <taxon>Actinomycetota</taxon>
        <taxon>Actinomycetes</taxon>
        <taxon>Kitasatosporales</taxon>
        <taxon>Streptomycetaceae</taxon>
        <taxon>Streptomyces</taxon>
    </lineage>
</organism>
<dbReference type="EMBL" id="JACYXT010000001">
    <property type="protein sequence ID" value="MBD9722305.1"/>
    <property type="molecule type" value="Genomic_DNA"/>
</dbReference>
<gene>
    <name evidence="1" type="ORF">IHE70_03390</name>
</gene>
<name>A0A927KY97_9ACTN</name>
<reference evidence="1" key="1">
    <citation type="submission" date="2020-09" db="EMBL/GenBank/DDBJ databases">
        <title>Streptomyces canutascabiei sp. nov., which causes potato common scab and is distributed across the world.</title>
        <authorList>
            <person name="Nguyen H.P."/>
            <person name="Weisberg A.J."/>
            <person name="Chang J.H."/>
            <person name="Clarke C.R."/>
        </authorList>
    </citation>
    <scope>NUCLEOTIDE SEQUENCE</scope>
    <source>
        <strain evidence="1">ID-01-6.2a</strain>
    </source>
</reference>
<evidence type="ECO:0000313" key="2">
    <source>
        <dbReference type="Proteomes" id="UP000661025"/>
    </source>
</evidence>
<protein>
    <submittedName>
        <fullName evidence="1">Uncharacterized protein</fullName>
    </submittedName>
</protein>
<dbReference type="Proteomes" id="UP000661025">
    <property type="component" value="Unassembled WGS sequence"/>
</dbReference>
<evidence type="ECO:0000313" key="1">
    <source>
        <dbReference type="EMBL" id="MBD9722305.1"/>
    </source>
</evidence>
<comment type="caution">
    <text evidence="1">The sequence shown here is derived from an EMBL/GenBank/DDBJ whole genome shotgun (WGS) entry which is preliminary data.</text>
</comment>
<proteinExistence type="predicted"/>
<dbReference type="AlphaFoldDB" id="A0A927KY97"/>